<evidence type="ECO:0000313" key="4">
    <source>
        <dbReference type="Proteomes" id="UP000237889"/>
    </source>
</evidence>
<evidence type="ECO:0000313" key="3">
    <source>
        <dbReference type="EMBL" id="AVO46957.1"/>
    </source>
</evidence>
<proteinExistence type="predicted"/>
<name>A0A2S0NFX1_9HYPH</name>
<feature type="chain" id="PRO_5015471409" description="DUF4148 domain-containing protein" evidence="2">
    <location>
        <begin position="22"/>
        <end position="68"/>
    </location>
</feature>
<dbReference type="RefSeq" id="WP_106750327.1">
    <property type="nucleotide sequence ID" value="NZ_CP027668.1"/>
</dbReference>
<reference evidence="3 4" key="1">
    <citation type="submission" date="2018-03" db="EMBL/GenBank/DDBJ databases">
        <title>Genome sequencing of Phreatobacter sp.</title>
        <authorList>
            <person name="Kim S.-J."/>
            <person name="Heo J."/>
            <person name="Kwon S.-W."/>
        </authorList>
    </citation>
    <scope>NUCLEOTIDE SEQUENCE [LARGE SCALE GENOMIC DNA]</scope>
    <source>
        <strain evidence="3 4">S-12</strain>
    </source>
</reference>
<feature type="compositionally biased region" description="Polar residues" evidence="1">
    <location>
        <begin position="28"/>
        <end position="40"/>
    </location>
</feature>
<dbReference type="KEGG" id="phr:C6569_18915"/>
<dbReference type="AlphaFoldDB" id="A0A2S0NFX1"/>
<feature type="signal peptide" evidence="2">
    <location>
        <begin position="1"/>
        <end position="21"/>
    </location>
</feature>
<evidence type="ECO:0000256" key="2">
    <source>
        <dbReference type="SAM" id="SignalP"/>
    </source>
</evidence>
<feature type="compositionally biased region" description="Low complexity" evidence="1">
    <location>
        <begin position="50"/>
        <end position="62"/>
    </location>
</feature>
<dbReference type="EMBL" id="CP027668">
    <property type="protein sequence ID" value="AVO46957.1"/>
    <property type="molecule type" value="Genomic_DNA"/>
</dbReference>
<protein>
    <recommendedName>
        <fullName evidence="5">DUF4148 domain-containing protein</fullName>
    </recommendedName>
</protein>
<dbReference type="Proteomes" id="UP000237889">
    <property type="component" value="Chromosome"/>
</dbReference>
<sequence length="68" mass="7347">MKKIILAATLLAPLAAAPAFAQVEATERNTVTQYQTQSPREFTARRGYEAPASQAQQAPNNQLQGGNF</sequence>
<evidence type="ECO:0000256" key="1">
    <source>
        <dbReference type="SAM" id="MobiDB-lite"/>
    </source>
</evidence>
<feature type="region of interest" description="Disordered" evidence="1">
    <location>
        <begin position="28"/>
        <end position="68"/>
    </location>
</feature>
<evidence type="ECO:0008006" key="5">
    <source>
        <dbReference type="Google" id="ProtNLM"/>
    </source>
</evidence>
<keyword evidence="2" id="KW-0732">Signal</keyword>
<keyword evidence="4" id="KW-1185">Reference proteome</keyword>
<gene>
    <name evidence="3" type="ORF">C6569_18915</name>
</gene>
<accession>A0A2S0NFX1</accession>
<organism evidence="3 4">
    <name type="scientific">Phreatobacter cathodiphilus</name>
    <dbReference type="NCBI Taxonomy" id="1868589"/>
    <lineage>
        <taxon>Bacteria</taxon>
        <taxon>Pseudomonadati</taxon>
        <taxon>Pseudomonadota</taxon>
        <taxon>Alphaproteobacteria</taxon>
        <taxon>Hyphomicrobiales</taxon>
        <taxon>Phreatobacteraceae</taxon>
        <taxon>Phreatobacter</taxon>
    </lineage>
</organism>